<accession>A0A4Q7UXQ3</accession>
<dbReference type="RefSeq" id="WP_130290944.1">
    <property type="nucleotide sequence ID" value="NZ_SHKL01000001.1"/>
</dbReference>
<evidence type="ECO:0000256" key="3">
    <source>
        <dbReference type="PROSITE-ProRule" id="PRU10038"/>
    </source>
</evidence>
<dbReference type="PANTHER" id="PTHR48081:SF8">
    <property type="entry name" value="ALPHA_BETA HYDROLASE FOLD-3 DOMAIN-CONTAINING PROTEIN-RELATED"/>
    <property type="match status" value="1"/>
</dbReference>
<reference evidence="5 6" key="1">
    <citation type="submission" date="2019-02" db="EMBL/GenBank/DDBJ databases">
        <title>Sequencing the genomes of 1000 actinobacteria strains.</title>
        <authorList>
            <person name="Klenk H.-P."/>
        </authorList>
    </citation>
    <scope>NUCLEOTIDE SEQUENCE [LARGE SCALE GENOMIC DNA]</scope>
    <source>
        <strain evidence="5 6">DSM 45779</strain>
    </source>
</reference>
<dbReference type="EMBL" id="SHKL01000001">
    <property type="protein sequence ID" value="RZT86686.1"/>
    <property type="molecule type" value="Genomic_DNA"/>
</dbReference>
<dbReference type="InterPro" id="IPR029058">
    <property type="entry name" value="AB_hydrolase_fold"/>
</dbReference>
<dbReference type="AlphaFoldDB" id="A0A4Q7UXQ3"/>
<name>A0A4Q7UXQ3_PSEST</name>
<dbReference type="InterPro" id="IPR013094">
    <property type="entry name" value="AB_hydrolase_3"/>
</dbReference>
<dbReference type="Proteomes" id="UP000291591">
    <property type="component" value="Unassembled WGS sequence"/>
</dbReference>
<evidence type="ECO:0000256" key="2">
    <source>
        <dbReference type="ARBA" id="ARBA00022801"/>
    </source>
</evidence>
<dbReference type="Gene3D" id="3.40.50.1820">
    <property type="entry name" value="alpha/beta hydrolase"/>
    <property type="match status" value="1"/>
</dbReference>
<evidence type="ECO:0000256" key="1">
    <source>
        <dbReference type="ARBA" id="ARBA00010515"/>
    </source>
</evidence>
<feature type="active site" evidence="3">
    <location>
        <position position="152"/>
    </location>
</feature>
<dbReference type="PANTHER" id="PTHR48081">
    <property type="entry name" value="AB HYDROLASE SUPERFAMILY PROTEIN C4A8.06C"/>
    <property type="match status" value="1"/>
</dbReference>
<organism evidence="5 6">
    <name type="scientific">Pseudonocardia sediminis</name>
    <dbReference type="NCBI Taxonomy" id="1397368"/>
    <lineage>
        <taxon>Bacteria</taxon>
        <taxon>Bacillati</taxon>
        <taxon>Actinomycetota</taxon>
        <taxon>Actinomycetes</taxon>
        <taxon>Pseudonocardiales</taxon>
        <taxon>Pseudonocardiaceae</taxon>
        <taxon>Pseudonocardia</taxon>
    </lineage>
</organism>
<feature type="domain" description="Alpha/beta hydrolase fold-3" evidence="4">
    <location>
        <begin position="77"/>
        <end position="277"/>
    </location>
</feature>
<dbReference type="InterPro" id="IPR033140">
    <property type="entry name" value="Lipase_GDXG_put_SER_AS"/>
</dbReference>
<dbReference type="Pfam" id="PF07859">
    <property type="entry name" value="Abhydrolase_3"/>
    <property type="match status" value="1"/>
</dbReference>
<keyword evidence="6" id="KW-1185">Reference proteome</keyword>
<proteinExistence type="inferred from homology"/>
<dbReference type="SUPFAM" id="SSF53474">
    <property type="entry name" value="alpha/beta-Hydrolases"/>
    <property type="match status" value="1"/>
</dbReference>
<dbReference type="InterPro" id="IPR050300">
    <property type="entry name" value="GDXG_lipolytic_enzyme"/>
</dbReference>
<dbReference type="OrthoDB" id="3206739at2"/>
<keyword evidence="2" id="KW-0378">Hydrolase</keyword>
<evidence type="ECO:0000313" key="5">
    <source>
        <dbReference type="EMBL" id="RZT86686.1"/>
    </source>
</evidence>
<gene>
    <name evidence="5" type="ORF">EV383_3583</name>
</gene>
<protein>
    <submittedName>
        <fullName evidence="5">Acetyl esterase</fullName>
    </submittedName>
</protein>
<comment type="similarity">
    <text evidence="1">Belongs to the 'GDXG' lipolytic enzyme family.</text>
</comment>
<evidence type="ECO:0000259" key="4">
    <source>
        <dbReference type="Pfam" id="PF07859"/>
    </source>
</evidence>
<comment type="caution">
    <text evidence="5">The sequence shown here is derived from an EMBL/GenBank/DDBJ whole genome shotgun (WGS) entry which is preliminary data.</text>
</comment>
<dbReference type="PROSITE" id="PS01174">
    <property type="entry name" value="LIPASE_GDXG_SER"/>
    <property type="match status" value="1"/>
</dbReference>
<sequence>MALHPFVATMLATQKEAGAPALSAGTPDDARALVAAGRAAIGPGRDTAETREVTVPTRSGSIGARLHVPHGDVTGLVVYLHGGGWVVATVDDYDTLGRELAHHSRCAVLLPDYRLAPEHPFPAGLEDTEDVLTWIGADPELGALPLVVAGDSAGGNLATVALRRLRGRVSPVLQVLVYPVTDGARDTESYRDCAEGLGLTARDMAWFFGHYAPAEDHLHPDVAPLRADDLAGLPPTAVVTAEYDVLRSEGEAYAQRLREAGVDVTSKRYPGVTHGFVRLHHHIDVARDAVADIAEAITTAVAAARPVGHTEKENA</sequence>
<dbReference type="GO" id="GO:0016787">
    <property type="term" value="F:hydrolase activity"/>
    <property type="evidence" value="ECO:0007669"/>
    <property type="project" value="UniProtKB-KW"/>
</dbReference>
<evidence type="ECO:0000313" key="6">
    <source>
        <dbReference type="Proteomes" id="UP000291591"/>
    </source>
</evidence>